<dbReference type="PANTHER" id="PTHR43827:SF3">
    <property type="entry name" value="NADP-DEPENDENT OXIDOREDUCTASE DOMAIN-CONTAINING PROTEIN"/>
    <property type="match status" value="1"/>
</dbReference>
<evidence type="ECO:0000259" key="4">
    <source>
        <dbReference type="Pfam" id="PF00248"/>
    </source>
</evidence>
<dbReference type="InterPro" id="IPR020471">
    <property type="entry name" value="AKR"/>
</dbReference>
<comment type="similarity">
    <text evidence="1">Belongs to the aldo/keto reductase family.</text>
</comment>
<dbReference type="PIRSF" id="PIRSF000097">
    <property type="entry name" value="AKR"/>
    <property type="match status" value="1"/>
</dbReference>
<comment type="caution">
    <text evidence="5">The sequence shown here is derived from an EMBL/GenBank/DDBJ whole genome shotgun (WGS) entry which is preliminary data.</text>
</comment>
<dbReference type="EMBL" id="JAOQIO010000001">
    <property type="protein sequence ID" value="MCU6790516.1"/>
    <property type="molecule type" value="Genomic_DNA"/>
</dbReference>
<dbReference type="Proteomes" id="UP001652445">
    <property type="component" value="Unassembled WGS sequence"/>
</dbReference>
<dbReference type="Pfam" id="PF00248">
    <property type="entry name" value="Aldo_ket_red"/>
    <property type="match status" value="1"/>
</dbReference>
<sequence>MTVSITESVELHNGIKMPVLGLGVWKTKDGDEVINAVKSSIQAGYRSIDTAAAYGNEDGVGIGIKESGIAREELFITTKVWNASQGYDSTLQAFDESRKKLGLDVIDLYLIHWPVKGKYKDTWRAMEKLYKDGAVRAIGVSNFQVHHLEDVIKGSEIVPMVNQIELHPRLTQLELRSFCQSHKIQVEAWSPLMQGNLDIPVLVKLADKYNKSAAQIILRWGLQHGIVVIPKSVNPKRIQENAAIFDFTLSAEDSALLDALNENHRFGPDPDNFNF</sequence>
<dbReference type="InterPro" id="IPR023210">
    <property type="entry name" value="NADP_OxRdtase_dom"/>
</dbReference>
<dbReference type="PROSITE" id="PS00063">
    <property type="entry name" value="ALDOKETO_REDUCTASE_3"/>
    <property type="match status" value="1"/>
</dbReference>
<dbReference type="RefSeq" id="WP_262682002.1">
    <property type="nucleotide sequence ID" value="NZ_JAOQIO010000001.1"/>
</dbReference>
<keyword evidence="3" id="KW-0560">Oxidoreductase</keyword>
<dbReference type="CDD" id="cd19157">
    <property type="entry name" value="AKR_AKR5G1-3"/>
    <property type="match status" value="1"/>
</dbReference>
<evidence type="ECO:0000313" key="5">
    <source>
        <dbReference type="EMBL" id="MCU6790516.1"/>
    </source>
</evidence>
<dbReference type="InterPro" id="IPR018170">
    <property type="entry name" value="Aldo/ket_reductase_CS"/>
</dbReference>
<dbReference type="Gene3D" id="3.20.20.100">
    <property type="entry name" value="NADP-dependent oxidoreductase domain"/>
    <property type="match status" value="1"/>
</dbReference>
<dbReference type="InterPro" id="IPR036812">
    <property type="entry name" value="NAD(P)_OxRdtase_dom_sf"/>
</dbReference>
<keyword evidence="2" id="KW-0521">NADP</keyword>
<feature type="domain" description="NADP-dependent oxidoreductase" evidence="4">
    <location>
        <begin position="20"/>
        <end position="262"/>
    </location>
</feature>
<evidence type="ECO:0000256" key="3">
    <source>
        <dbReference type="ARBA" id="ARBA00023002"/>
    </source>
</evidence>
<name>A0ABT2U7C5_9BACL</name>
<evidence type="ECO:0000313" key="6">
    <source>
        <dbReference type="Proteomes" id="UP001652445"/>
    </source>
</evidence>
<dbReference type="PANTHER" id="PTHR43827">
    <property type="entry name" value="2,5-DIKETO-D-GLUCONIC ACID REDUCTASE"/>
    <property type="match status" value="1"/>
</dbReference>
<protein>
    <submittedName>
        <fullName evidence="5">Aldo/keto reductase</fullName>
    </submittedName>
</protein>
<accession>A0ABT2U7C5</accession>
<dbReference type="InterPro" id="IPR044500">
    <property type="entry name" value="AKR5G"/>
</dbReference>
<evidence type="ECO:0000256" key="2">
    <source>
        <dbReference type="ARBA" id="ARBA00022857"/>
    </source>
</evidence>
<reference evidence="5 6" key="1">
    <citation type="submission" date="2022-09" db="EMBL/GenBank/DDBJ databases">
        <authorList>
            <person name="Han X.L."/>
            <person name="Wang Q."/>
            <person name="Lu T."/>
        </authorList>
    </citation>
    <scope>NUCLEOTIDE SEQUENCE [LARGE SCALE GENOMIC DNA]</scope>
    <source>
        <strain evidence="5 6">WQ 127069</strain>
    </source>
</reference>
<keyword evidence="6" id="KW-1185">Reference proteome</keyword>
<proteinExistence type="inferred from homology"/>
<dbReference type="SUPFAM" id="SSF51430">
    <property type="entry name" value="NAD(P)-linked oxidoreductase"/>
    <property type="match status" value="1"/>
</dbReference>
<dbReference type="PROSITE" id="PS00798">
    <property type="entry name" value="ALDOKETO_REDUCTASE_1"/>
    <property type="match status" value="1"/>
</dbReference>
<evidence type="ECO:0000256" key="1">
    <source>
        <dbReference type="ARBA" id="ARBA00007905"/>
    </source>
</evidence>
<dbReference type="PROSITE" id="PS00062">
    <property type="entry name" value="ALDOKETO_REDUCTASE_2"/>
    <property type="match status" value="1"/>
</dbReference>
<gene>
    <name evidence="5" type="ORF">OB236_00110</name>
</gene>
<organism evidence="5 6">
    <name type="scientific">Paenibacillus baimaensis</name>
    <dbReference type="NCBI Taxonomy" id="2982185"/>
    <lineage>
        <taxon>Bacteria</taxon>
        <taxon>Bacillati</taxon>
        <taxon>Bacillota</taxon>
        <taxon>Bacilli</taxon>
        <taxon>Bacillales</taxon>
        <taxon>Paenibacillaceae</taxon>
        <taxon>Paenibacillus</taxon>
    </lineage>
</organism>
<dbReference type="PRINTS" id="PR00069">
    <property type="entry name" value="ALDKETRDTASE"/>
</dbReference>